<evidence type="ECO:0000313" key="1">
    <source>
        <dbReference type="EMBL" id="AAV81388.1"/>
    </source>
</evidence>
<name>Q5QWT9_IDILO</name>
<dbReference type="eggNOG" id="COG0110">
    <property type="taxonomic scope" value="Bacteria"/>
</dbReference>
<keyword evidence="2" id="KW-1185">Reference proteome</keyword>
<accession>Q5QWT9</accession>
<sequence>MMKSVKKALLSLRKKLVRFYWTHRVRSRASASGVDLRVNSKSIVTSKTVLGNNVNFNGMQVAGGGKVIIGSNFHSGPECLMISQNHNFNSGEAIPYDSTYIFKDIIIKDNVWLGSRVIVLGGVTVGEGAIIQAGSCVVSDIPDYAVAGGHPAKVFSYRDIDHYKKLKAAGKFH</sequence>
<gene>
    <name evidence="1" type="ordered locus">IL0547</name>
</gene>
<dbReference type="GeneID" id="41335698"/>
<dbReference type="EMBL" id="AE017340">
    <property type="protein sequence ID" value="AAV81388.1"/>
    <property type="molecule type" value="Genomic_DNA"/>
</dbReference>
<proteinExistence type="predicted"/>
<organism evidence="1 2">
    <name type="scientific">Idiomarina loihiensis (strain ATCC BAA-735 / DSM 15497 / L2-TR)</name>
    <dbReference type="NCBI Taxonomy" id="283942"/>
    <lineage>
        <taxon>Bacteria</taxon>
        <taxon>Pseudomonadati</taxon>
        <taxon>Pseudomonadota</taxon>
        <taxon>Gammaproteobacteria</taxon>
        <taxon>Alteromonadales</taxon>
        <taxon>Idiomarinaceae</taxon>
        <taxon>Idiomarina</taxon>
    </lineage>
</organism>
<dbReference type="SUPFAM" id="SSF51161">
    <property type="entry name" value="Trimeric LpxA-like enzymes"/>
    <property type="match status" value="1"/>
</dbReference>
<keyword evidence="1" id="KW-0808">Transferase</keyword>
<reference evidence="1 2" key="1">
    <citation type="journal article" date="2004" name="Proc. Natl. Acad. Sci. U.S.A.">
        <title>Genome sequence of the deep-sea gamma-proteobacterium Idiomarina loihiensis reveals amino acid fermentation as a source of carbon and energy.</title>
        <authorList>
            <person name="Hou S."/>
            <person name="Saw J.H."/>
            <person name="Lee K.S."/>
            <person name="Freitas T.A."/>
            <person name="Belisle C."/>
            <person name="Kawarabayasi Y."/>
            <person name="Donachie S.P."/>
            <person name="Pikina A."/>
            <person name="Galperin M.Y."/>
            <person name="Koonin E.V."/>
            <person name="Makarova K.S."/>
            <person name="Omelchenko M.V."/>
            <person name="Sorokin A."/>
            <person name="Wolf Y.I."/>
            <person name="Li Q.X."/>
            <person name="Keum Y.S."/>
            <person name="Campbell S."/>
            <person name="Denery J."/>
            <person name="Aizawa S."/>
            <person name="Shibata S."/>
            <person name="Malahoff A."/>
            <person name="Alam M."/>
        </authorList>
    </citation>
    <scope>NUCLEOTIDE SEQUENCE [LARGE SCALE GENOMIC DNA]</scope>
    <source>
        <strain evidence="2">ATCC BAA-735 / DSM 15497 / L2-TR</strain>
    </source>
</reference>
<dbReference type="OrthoDB" id="9815592at2"/>
<dbReference type="GO" id="GO:0016740">
    <property type="term" value="F:transferase activity"/>
    <property type="evidence" value="ECO:0007669"/>
    <property type="project" value="UniProtKB-KW"/>
</dbReference>
<dbReference type="InterPro" id="IPR011004">
    <property type="entry name" value="Trimer_LpxA-like_sf"/>
</dbReference>
<dbReference type="InterPro" id="IPR001451">
    <property type="entry name" value="Hexapep"/>
</dbReference>
<dbReference type="AlphaFoldDB" id="Q5QWT9"/>
<dbReference type="CDD" id="cd04647">
    <property type="entry name" value="LbH_MAT_like"/>
    <property type="match status" value="1"/>
</dbReference>
<dbReference type="KEGG" id="ilo:IL0547"/>
<dbReference type="RefSeq" id="WP_011233805.1">
    <property type="nucleotide sequence ID" value="NC_006512.1"/>
</dbReference>
<dbReference type="InterPro" id="IPR051159">
    <property type="entry name" value="Hexapeptide_acetyltransf"/>
</dbReference>
<dbReference type="STRING" id="283942.IL0547"/>
<dbReference type="Proteomes" id="UP000001171">
    <property type="component" value="Chromosome"/>
</dbReference>
<dbReference type="PANTHER" id="PTHR23416">
    <property type="entry name" value="SIALIC ACID SYNTHASE-RELATED"/>
    <property type="match status" value="1"/>
</dbReference>
<evidence type="ECO:0000313" key="2">
    <source>
        <dbReference type="Proteomes" id="UP000001171"/>
    </source>
</evidence>
<dbReference type="Gene3D" id="2.160.10.10">
    <property type="entry name" value="Hexapeptide repeat proteins"/>
    <property type="match status" value="1"/>
</dbReference>
<dbReference type="HOGENOM" id="CLU_051638_7_3_6"/>
<dbReference type="Pfam" id="PF00132">
    <property type="entry name" value="Hexapep"/>
    <property type="match status" value="1"/>
</dbReference>
<protein>
    <submittedName>
        <fullName evidence="1">Acetyltransferase, isoleucine patch superfamily</fullName>
    </submittedName>
</protein>